<sequence length="73" mass="8403">MEKTSKTEWGFICEMCGHEADNHTSDHCEKAVRTEYDSTSFMLGPSKVTARIICDCTSLTLLRVKTKKETRWE</sequence>
<gene>
    <name evidence="1" type="ORF">LCGC14_2298080</name>
</gene>
<comment type="caution">
    <text evidence="1">The sequence shown here is derived from an EMBL/GenBank/DDBJ whole genome shotgun (WGS) entry which is preliminary data.</text>
</comment>
<dbReference type="EMBL" id="LAZR01032337">
    <property type="protein sequence ID" value="KKL51183.1"/>
    <property type="molecule type" value="Genomic_DNA"/>
</dbReference>
<name>A0A0F9CP77_9ZZZZ</name>
<reference evidence="1" key="1">
    <citation type="journal article" date="2015" name="Nature">
        <title>Complex archaea that bridge the gap between prokaryotes and eukaryotes.</title>
        <authorList>
            <person name="Spang A."/>
            <person name="Saw J.H."/>
            <person name="Jorgensen S.L."/>
            <person name="Zaremba-Niedzwiedzka K."/>
            <person name="Martijn J."/>
            <person name="Lind A.E."/>
            <person name="van Eijk R."/>
            <person name="Schleper C."/>
            <person name="Guy L."/>
            <person name="Ettema T.J."/>
        </authorList>
    </citation>
    <scope>NUCLEOTIDE SEQUENCE</scope>
</reference>
<organism evidence="1">
    <name type="scientific">marine sediment metagenome</name>
    <dbReference type="NCBI Taxonomy" id="412755"/>
    <lineage>
        <taxon>unclassified sequences</taxon>
        <taxon>metagenomes</taxon>
        <taxon>ecological metagenomes</taxon>
    </lineage>
</organism>
<evidence type="ECO:0000313" key="1">
    <source>
        <dbReference type="EMBL" id="KKL51183.1"/>
    </source>
</evidence>
<protein>
    <submittedName>
        <fullName evidence="1">Uncharacterized protein</fullName>
    </submittedName>
</protein>
<dbReference type="AlphaFoldDB" id="A0A0F9CP77"/>
<accession>A0A0F9CP77</accession>
<proteinExistence type="predicted"/>